<proteinExistence type="predicted"/>
<protein>
    <submittedName>
        <fullName evidence="1">Uncharacterized protein</fullName>
    </submittedName>
</protein>
<accession>A0A6G0U792</accession>
<name>A0A6G0U792_APHGL</name>
<reference evidence="1 2" key="1">
    <citation type="submission" date="2019-08" db="EMBL/GenBank/DDBJ databases">
        <title>The genome of the soybean aphid Biotype 1, its phylome, world population structure and adaptation to the North American continent.</title>
        <authorList>
            <person name="Giordano R."/>
            <person name="Donthu R.K."/>
            <person name="Hernandez A.G."/>
            <person name="Wright C.L."/>
            <person name="Zimin A.V."/>
        </authorList>
    </citation>
    <scope>NUCLEOTIDE SEQUENCE [LARGE SCALE GENOMIC DNA]</scope>
    <source>
        <tissue evidence="1">Whole aphids</tissue>
    </source>
</reference>
<keyword evidence="2" id="KW-1185">Reference proteome</keyword>
<gene>
    <name evidence="1" type="ORF">AGLY_000538</name>
</gene>
<evidence type="ECO:0000313" key="2">
    <source>
        <dbReference type="Proteomes" id="UP000475862"/>
    </source>
</evidence>
<dbReference type="AlphaFoldDB" id="A0A6G0U792"/>
<evidence type="ECO:0000313" key="1">
    <source>
        <dbReference type="EMBL" id="KAE9544995.1"/>
    </source>
</evidence>
<organism evidence="1 2">
    <name type="scientific">Aphis glycines</name>
    <name type="common">Soybean aphid</name>
    <dbReference type="NCBI Taxonomy" id="307491"/>
    <lineage>
        <taxon>Eukaryota</taxon>
        <taxon>Metazoa</taxon>
        <taxon>Ecdysozoa</taxon>
        <taxon>Arthropoda</taxon>
        <taxon>Hexapoda</taxon>
        <taxon>Insecta</taxon>
        <taxon>Pterygota</taxon>
        <taxon>Neoptera</taxon>
        <taxon>Paraneoptera</taxon>
        <taxon>Hemiptera</taxon>
        <taxon>Sternorrhyncha</taxon>
        <taxon>Aphidomorpha</taxon>
        <taxon>Aphidoidea</taxon>
        <taxon>Aphididae</taxon>
        <taxon>Aphidini</taxon>
        <taxon>Aphis</taxon>
        <taxon>Aphis</taxon>
    </lineage>
</organism>
<dbReference type="OrthoDB" id="2020542at2759"/>
<sequence>MNYEKFWLPRTKRNGGIPCVNVSSQDIYKEAGTTFFLGIVTTVIKLFRCLLLVNFLKVALLTEDDAIVNTLNLQDDQLPLVLKIYGKSNHNTLPPSSYNHQTSMEPFFCLLDCLLNGDDGSLFNNSFSSSLSFLSATLTVIYYAKMVLPIDMMLYDLPSYQCDWFQYFNLINKLTLIIFPQTSNDKFFVMRCAKSINDGLADVIPVRTSN</sequence>
<comment type="caution">
    <text evidence="1">The sequence shown here is derived from an EMBL/GenBank/DDBJ whole genome shotgun (WGS) entry which is preliminary data.</text>
</comment>
<dbReference type="Proteomes" id="UP000475862">
    <property type="component" value="Unassembled WGS sequence"/>
</dbReference>
<dbReference type="EMBL" id="VYZN01000001">
    <property type="protein sequence ID" value="KAE9544995.1"/>
    <property type="molecule type" value="Genomic_DNA"/>
</dbReference>